<comment type="caution">
    <text evidence="2">The sequence shown here is derived from an EMBL/GenBank/DDBJ whole genome shotgun (WGS) entry which is preliminary data.</text>
</comment>
<dbReference type="InterPro" id="IPR006099">
    <property type="entry name" value="MeMalonylCoA_mutase_a/b_cat"/>
</dbReference>
<dbReference type="GO" id="GO:0016866">
    <property type="term" value="F:intramolecular transferase activity"/>
    <property type="evidence" value="ECO:0007669"/>
    <property type="project" value="InterPro"/>
</dbReference>
<evidence type="ECO:0000313" key="2">
    <source>
        <dbReference type="EMBL" id="MBL6444881.1"/>
    </source>
</evidence>
<reference evidence="2" key="1">
    <citation type="submission" date="2021-01" db="EMBL/GenBank/DDBJ databases">
        <title>Fulvivirga kasyanovii gen. nov., sp nov., a novel member of the phylum Bacteroidetes isolated from seawater in a mussel farm.</title>
        <authorList>
            <person name="Zhao L.-H."/>
            <person name="Wang Z.-J."/>
        </authorList>
    </citation>
    <scope>NUCLEOTIDE SEQUENCE</scope>
    <source>
        <strain evidence="2">29W222</strain>
    </source>
</reference>
<evidence type="ECO:0000313" key="3">
    <source>
        <dbReference type="Proteomes" id="UP000614216"/>
    </source>
</evidence>
<dbReference type="RefSeq" id="WP_202854422.1">
    <property type="nucleotide sequence ID" value="NZ_JAEUGD010000002.1"/>
</dbReference>
<organism evidence="2 3">
    <name type="scientific">Fulvivirga marina</name>
    <dbReference type="NCBI Taxonomy" id="2494733"/>
    <lineage>
        <taxon>Bacteria</taxon>
        <taxon>Pseudomonadati</taxon>
        <taxon>Bacteroidota</taxon>
        <taxon>Cytophagia</taxon>
        <taxon>Cytophagales</taxon>
        <taxon>Fulvivirgaceae</taxon>
        <taxon>Fulvivirga</taxon>
    </lineage>
</organism>
<dbReference type="Gene3D" id="3.20.20.240">
    <property type="entry name" value="Methylmalonyl-CoA mutase"/>
    <property type="match status" value="1"/>
</dbReference>
<dbReference type="GO" id="GO:0031419">
    <property type="term" value="F:cobalamin binding"/>
    <property type="evidence" value="ECO:0007669"/>
    <property type="project" value="InterPro"/>
</dbReference>
<gene>
    <name evidence="2" type="ORF">JMN32_01080</name>
</gene>
<dbReference type="Pfam" id="PF01642">
    <property type="entry name" value="MM_CoA_mutase"/>
    <property type="match status" value="1"/>
</dbReference>
<evidence type="ECO:0000259" key="1">
    <source>
        <dbReference type="Pfam" id="PF01642"/>
    </source>
</evidence>
<feature type="domain" description="Methylmalonyl-CoA mutase alpha/beta chain catalytic" evidence="1">
    <location>
        <begin position="206"/>
        <end position="377"/>
    </location>
</feature>
<protein>
    <recommendedName>
        <fullName evidence="1">Methylmalonyl-CoA mutase alpha/beta chain catalytic domain-containing protein</fullName>
    </recommendedName>
</protein>
<dbReference type="Proteomes" id="UP000614216">
    <property type="component" value="Unassembled WGS sequence"/>
</dbReference>
<keyword evidence="3" id="KW-1185">Reference proteome</keyword>
<accession>A0A937FXR9</accession>
<dbReference type="InterPro" id="IPR016176">
    <property type="entry name" value="Cbl-dep_enz_cat"/>
</dbReference>
<dbReference type="SUPFAM" id="SSF51703">
    <property type="entry name" value="Cobalamin (vitamin B12)-dependent enzymes"/>
    <property type="match status" value="1"/>
</dbReference>
<sequence>MSERQENLFIDFKNSSKEDWVKKATSDLKGEDVFKKYNWNFDDTISLAPYYDKSDLDDLKNIDAFQNRLILKENPTAENRYWENLQKIIVDNSKAANKQALEALNNGTDGIIFDLTQGKKVSMADLLEDILIDYCSISFLLGADFKQQLSAYTDLIESKGIDHQSVSGIVILSKDCQTTDNYLEAFKATVNFPGLLSLCVTSLEETASSSIAHLLQSAVYVINTLDTAQFEIHQIISKISFSLPVTTDYFGEIAKVRALRNLFFQLSQAYQAESFNPEDLHIHCISTIWTEEKYQPHANMLKSTTASMSAILGGCNSLLVEPEDYKNSLMVRIARNVSSILKEESYLNKTVDPAAGSYYLEVLTDKLASEAWQKFQKKVKQEKEEIQ</sequence>
<proteinExistence type="predicted"/>
<name>A0A937FXR9_9BACT</name>
<dbReference type="AlphaFoldDB" id="A0A937FXR9"/>
<dbReference type="PANTHER" id="PTHR48101">
    <property type="entry name" value="METHYLMALONYL-COA MUTASE, MITOCHONDRIAL-RELATED"/>
    <property type="match status" value="1"/>
</dbReference>
<dbReference type="EMBL" id="JAEUGD010000002">
    <property type="protein sequence ID" value="MBL6444881.1"/>
    <property type="molecule type" value="Genomic_DNA"/>
</dbReference>